<organism evidence="4">
    <name type="scientific">Glycine max</name>
    <name type="common">Soybean</name>
    <name type="synonym">Glycine hispida</name>
    <dbReference type="NCBI Taxonomy" id="3847"/>
    <lineage>
        <taxon>Eukaryota</taxon>
        <taxon>Viridiplantae</taxon>
        <taxon>Streptophyta</taxon>
        <taxon>Embryophyta</taxon>
        <taxon>Tracheophyta</taxon>
        <taxon>Spermatophyta</taxon>
        <taxon>Magnoliopsida</taxon>
        <taxon>eudicotyledons</taxon>
        <taxon>Gunneridae</taxon>
        <taxon>Pentapetalae</taxon>
        <taxon>rosids</taxon>
        <taxon>fabids</taxon>
        <taxon>Fabales</taxon>
        <taxon>Fabaceae</taxon>
        <taxon>Papilionoideae</taxon>
        <taxon>50 kb inversion clade</taxon>
        <taxon>NPAAA clade</taxon>
        <taxon>indigoferoid/millettioid clade</taxon>
        <taxon>Phaseoleae</taxon>
        <taxon>Glycine</taxon>
        <taxon>Glycine subgen. Soja</taxon>
    </lineage>
</organism>
<evidence type="ECO:0000256" key="1">
    <source>
        <dbReference type="SAM" id="MobiDB-lite"/>
    </source>
</evidence>
<sequence length="150" mass="16524">MGSKWTKLKLALGLDSCVHIPRSFDNSSSAATRFSGGVSPTVVSPAGDSSSYRPSTPTPSSSGLRLPKSGPKSPKMNNNFSFNHTLIFLIGAWWWIAWLITNGFPFYTVLLVSSIYSILLGTIQFSGHISFDLSLSFPFLLYPHMRPHNR</sequence>
<dbReference type="HOGENOM" id="CLU_1743782_0_0_1"/>
<dbReference type="InParanoid" id="K7LQF2"/>
<dbReference type="EMBL" id="CM000844">
    <property type="protein sequence ID" value="KRH29877.1"/>
    <property type="molecule type" value="Genomic_DNA"/>
</dbReference>
<evidence type="ECO:0000256" key="2">
    <source>
        <dbReference type="SAM" id="Phobius"/>
    </source>
</evidence>
<feature type="region of interest" description="Disordered" evidence="1">
    <location>
        <begin position="30"/>
        <end position="72"/>
    </location>
</feature>
<keyword evidence="2" id="KW-1133">Transmembrane helix</keyword>
<keyword evidence="5" id="KW-1185">Reference proteome</keyword>
<evidence type="ECO:0000313" key="5">
    <source>
        <dbReference type="Proteomes" id="UP000008827"/>
    </source>
</evidence>
<feature type="transmembrane region" description="Helical" evidence="2">
    <location>
        <begin position="80"/>
        <end position="100"/>
    </location>
</feature>
<dbReference type="STRING" id="3847.K7LQF2"/>
<protein>
    <submittedName>
        <fullName evidence="3 4">Uncharacterized protein</fullName>
    </submittedName>
</protein>
<dbReference type="Proteomes" id="UP000008827">
    <property type="component" value="Chromosome 11"/>
</dbReference>
<keyword evidence="2" id="KW-0472">Membrane</keyword>
<evidence type="ECO:0000313" key="4">
    <source>
        <dbReference type="EnsemblPlants" id="KRH29877"/>
    </source>
</evidence>
<feature type="compositionally biased region" description="Low complexity" evidence="1">
    <location>
        <begin position="49"/>
        <end position="67"/>
    </location>
</feature>
<accession>K7LQF2</accession>
<dbReference type="AlphaFoldDB" id="K7LQF2"/>
<gene>
    <name evidence="3" type="ORF">GLYMA_11G144700</name>
</gene>
<feature type="transmembrane region" description="Helical" evidence="2">
    <location>
        <begin position="106"/>
        <end position="125"/>
    </location>
</feature>
<proteinExistence type="predicted"/>
<dbReference type="EnsemblPlants" id="KRH29877">
    <property type="protein sequence ID" value="KRH29877"/>
    <property type="gene ID" value="GLYMA_11G144700"/>
</dbReference>
<name>K7LQF2_SOYBN</name>
<reference evidence="3" key="3">
    <citation type="submission" date="2018-07" db="EMBL/GenBank/DDBJ databases">
        <title>WGS assembly of Glycine max.</title>
        <authorList>
            <person name="Schmutz J."/>
            <person name="Cannon S."/>
            <person name="Schlueter J."/>
            <person name="Ma J."/>
            <person name="Mitros T."/>
            <person name="Nelson W."/>
            <person name="Hyten D."/>
            <person name="Song Q."/>
            <person name="Thelen J."/>
            <person name="Cheng J."/>
            <person name="Xu D."/>
            <person name="Hellsten U."/>
            <person name="May G."/>
            <person name="Yu Y."/>
            <person name="Sakurai T."/>
            <person name="Umezawa T."/>
            <person name="Bhattacharyya M."/>
            <person name="Sandhu D."/>
            <person name="Valliyodan B."/>
            <person name="Lindquist E."/>
            <person name="Peto M."/>
            <person name="Grant D."/>
            <person name="Shu S."/>
            <person name="Goodstein D."/>
            <person name="Barry K."/>
            <person name="Futrell-Griggs M."/>
            <person name="Abernathy B."/>
            <person name="Du J."/>
            <person name="Tian Z."/>
            <person name="Zhu L."/>
            <person name="Gill N."/>
            <person name="Joshi T."/>
            <person name="Libault M."/>
            <person name="Sethuraman A."/>
            <person name="Zhang X."/>
            <person name="Shinozaki K."/>
            <person name="Nguyen H."/>
            <person name="Wing R."/>
            <person name="Cregan P."/>
            <person name="Specht J."/>
            <person name="Grimwood J."/>
            <person name="Rokhsar D."/>
            <person name="Stacey G."/>
            <person name="Shoemaker R."/>
            <person name="Jackson S."/>
        </authorList>
    </citation>
    <scope>NUCLEOTIDE SEQUENCE</scope>
    <source>
        <tissue evidence="3">Callus</tissue>
    </source>
</reference>
<reference evidence="4" key="2">
    <citation type="submission" date="2018-02" db="UniProtKB">
        <authorList>
            <consortium name="EnsemblPlants"/>
        </authorList>
    </citation>
    <scope>IDENTIFICATION</scope>
    <source>
        <strain evidence="4">Williams 82</strain>
    </source>
</reference>
<dbReference type="Gramene" id="KRH29877">
    <property type="protein sequence ID" value="KRH29877"/>
    <property type="gene ID" value="GLYMA_11G144700"/>
</dbReference>
<reference evidence="3 4" key="1">
    <citation type="journal article" date="2010" name="Nature">
        <title>Genome sequence of the palaeopolyploid soybean.</title>
        <authorList>
            <person name="Schmutz J."/>
            <person name="Cannon S.B."/>
            <person name="Schlueter J."/>
            <person name="Ma J."/>
            <person name="Mitros T."/>
            <person name="Nelson W."/>
            <person name="Hyten D.L."/>
            <person name="Song Q."/>
            <person name="Thelen J.J."/>
            <person name="Cheng J."/>
            <person name="Xu D."/>
            <person name="Hellsten U."/>
            <person name="May G.D."/>
            <person name="Yu Y."/>
            <person name="Sakurai T."/>
            <person name="Umezawa T."/>
            <person name="Bhattacharyya M.K."/>
            <person name="Sandhu D."/>
            <person name="Valliyodan B."/>
            <person name="Lindquist E."/>
            <person name="Peto M."/>
            <person name="Grant D."/>
            <person name="Shu S."/>
            <person name="Goodstein D."/>
            <person name="Barry K."/>
            <person name="Futrell-Griggs M."/>
            <person name="Abernathy B."/>
            <person name="Du J."/>
            <person name="Tian Z."/>
            <person name="Zhu L."/>
            <person name="Gill N."/>
            <person name="Joshi T."/>
            <person name="Libault M."/>
            <person name="Sethuraman A."/>
            <person name="Zhang X.-C."/>
            <person name="Shinozaki K."/>
            <person name="Nguyen H.T."/>
            <person name="Wing R.A."/>
            <person name="Cregan P."/>
            <person name="Specht J."/>
            <person name="Grimwood J."/>
            <person name="Rokhsar D."/>
            <person name="Stacey G."/>
            <person name="Shoemaker R.C."/>
            <person name="Jackson S.A."/>
        </authorList>
    </citation>
    <scope>NUCLEOTIDE SEQUENCE [LARGE SCALE GENOMIC DNA]</scope>
    <source>
        <strain evidence="4">cv. Williams 82</strain>
        <tissue evidence="3">Callus</tissue>
    </source>
</reference>
<keyword evidence="2" id="KW-0812">Transmembrane</keyword>
<dbReference type="PaxDb" id="3847-GLYMA11G20370.1"/>
<evidence type="ECO:0000313" key="3">
    <source>
        <dbReference type="EMBL" id="KRH29877.1"/>
    </source>
</evidence>